<keyword evidence="3" id="KW-1185">Reference proteome</keyword>
<evidence type="ECO:0000313" key="2">
    <source>
        <dbReference type="EMBL" id="EEX21831.1"/>
    </source>
</evidence>
<dbReference type="HOGENOM" id="CLU_1259416_0_0_9"/>
<dbReference type="eggNOG" id="COG3617">
    <property type="taxonomic scope" value="Bacteria"/>
</dbReference>
<evidence type="ECO:0000259" key="1">
    <source>
        <dbReference type="PROSITE" id="PS51750"/>
    </source>
</evidence>
<evidence type="ECO:0000313" key="3">
    <source>
        <dbReference type="Proteomes" id="UP000003755"/>
    </source>
</evidence>
<dbReference type="EMBL" id="ABYU02000016">
    <property type="protein sequence ID" value="EEX21831.1"/>
    <property type="molecule type" value="Genomic_DNA"/>
</dbReference>
<dbReference type="Proteomes" id="UP000003755">
    <property type="component" value="Unassembled WGS sequence"/>
</dbReference>
<dbReference type="PANTHER" id="PTHR36180">
    <property type="entry name" value="DNA-BINDING PROTEIN-RELATED-RELATED"/>
    <property type="match status" value="1"/>
</dbReference>
<comment type="caution">
    <text evidence="2">The sequence shown here is derived from an EMBL/GenBank/DDBJ whole genome shotgun (WGS) entry which is preliminary data.</text>
</comment>
<sequence length="219" mass="24690">MSELKIFENKEFGQVRIVMIDGEPWFVGKDVARALGYGEGKSLNNAIANHVDDEDKGVTEMMTPGGKQNMTIINESGLYALIFGSKLKSAKEFKHWVTSEVLPSVHKTGKYEANKNNTIIPTVVGSVTQIPPLGNWYDKMKLRIDALCEIYDTSRKQLYHLILTQVQGKYSWDYAVMAYINETGSAPRYPMDVVAHFQQLQTEAENIINILLEHAGYNI</sequence>
<feature type="domain" description="Bro-N" evidence="1">
    <location>
        <begin position="1"/>
        <end position="109"/>
    </location>
</feature>
<dbReference type="STRING" id="537007.BLAHAN_05456"/>
<dbReference type="RefSeq" id="WP_003020617.1">
    <property type="nucleotide sequence ID" value="NZ_CP022413.2"/>
</dbReference>
<proteinExistence type="predicted"/>
<name>C9L7T6_BLAHA</name>
<dbReference type="AlphaFoldDB" id="C9L7T6"/>
<dbReference type="PROSITE" id="PS51750">
    <property type="entry name" value="BRO_N"/>
    <property type="match status" value="1"/>
</dbReference>
<reference evidence="2" key="1">
    <citation type="submission" date="2009-09" db="EMBL/GenBank/DDBJ databases">
        <authorList>
            <person name="Weinstock G."/>
            <person name="Sodergren E."/>
            <person name="Clifton S."/>
            <person name="Fulton L."/>
            <person name="Fulton B."/>
            <person name="Courtney L."/>
            <person name="Fronick C."/>
            <person name="Harrison M."/>
            <person name="Strong C."/>
            <person name="Farmer C."/>
            <person name="Delahaunty K."/>
            <person name="Markovic C."/>
            <person name="Hall O."/>
            <person name="Minx P."/>
            <person name="Tomlinson C."/>
            <person name="Mitreva M."/>
            <person name="Nelson J."/>
            <person name="Hou S."/>
            <person name="Wollam A."/>
            <person name="Pepin K.H."/>
            <person name="Johnson M."/>
            <person name="Bhonagiri V."/>
            <person name="Nash W.E."/>
            <person name="Warren W."/>
            <person name="Chinwalla A."/>
            <person name="Mardis E.R."/>
            <person name="Wilson R.K."/>
        </authorList>
    </citation>
    <scope>NUCLEOTIDE SEQUENCE [LARGE SCALE GENOMIC DNA]</scope>
    <source>
        <strain evidence="2">DSM 20583</strain>
    </source>
</reference>
<protein>
    <submittedName>
        <fullName evidence="2">BRO family, N-terminal domain protein</fullName>
    </submittedName>
</protein>
<dbReference type="Pfam" id="PF02498">
    <property type="entry name" value="Bro-N"/>
    <property type="match status" value="1"/>
</dbReference>
<accession>C9L7T6</accession>
<dbReference type="KEGG" id="bhan:CGC63_09435"/>
<gene>
    <name evidence="2" type="ORF">BLAHAN_05456</name>
</gene>
<dbReference type="InterPro" id="IPR003497">
    <property type="entry name" value="BRO_N_domain"/>
</dbReference>
<organism evidence="2 3">
    <name type="scientific">Blautia hansenii DSM 20583</name>
    <dbReference type="NCBI Taxonomy" id="537007"/>
    <lineage>
        <taxon>Bacteria</taxon>
        <taxon>Bacillati</taxon>
        <taxon>Bacillota</taxon>
        <taxon>Clostridia</taxon>
        <taxon>Lachnospirales</taxon>
        <taxon>Lachnospiraceae</taxon>
        <taxon>Blautia</taxon>
    </lineage>
</organism>
<dbReference type="SMART" id="SM01040">
    <property type="entry name" value="Bro-N"/>
    <property type="match status" value="1"/>
</dbReference>
<dbReference type="PANTHER" id="PTHR36180:SF2">
    <property type="entry name" value="BRO FAMILY PROTEIN"/>
    <property type="match status" value="1"/>
</dbReference>